<evidence type="ECO:0000313" key="16">
    <source>
        <dbReference type="EMBL" id="SDB61576.1"/>
    </source>
</evidence>
<feature type="transmembrane region" description="Helical" evidence="13">
    <location>
        <begin position="249"/>
        <end position="277"/>
    </location>
</feature>
<keyword evidence="11 13" id="KW-0472">Membrane</keyword>
<evidence type="ECO:0000256" key="4">
    <source>
        <dbReference type="ARBA" id="ARBA00022448"/>
    </source>
</evidence>
<dbReference type="PANTHER" id="PTHR40659">
    <property type="entry name" value="NICKEL/COBALT EFFLUX SYSTEM RCNA"/>
    <property type="match status" value="1"/>
</dbReference>
<dbReference type="Pfam" id="PF03824">
    <property type="entry name" value="NicO"/>
    <property type="match status" value="1"/>
</dbReference>
<dbReference type="EMBL" id="FMXO01000025">
    <property type="protein sequence ID" value="SDB61576.1"/>
    <property type="molecule type" value="Genomic_DNA"/>
</dbReference>
<keyword evidence="15" id="KW-0732">Signal</keyword>
<dbReference type="InterPro" id="IPR011541">
    <property type="entry name" value="Ni/Co_transpt_high_affinity"/>
</dbReference>
<sequence>MKVSIALAFLFTWLACSGPALAQNPFLTPPSQERKQDQGNQHGLDQEQQASDPRVQTAPRTAPRMAPPFFSKITAVQRDLRQKMTTYSRQIQETPFGRATWQLMALSLLYGIIHALGPGHGKSIVCSYFLSRRGTVKQALVFGNAITAMHILSAVIIVTGISWFMDRANIAAFHSVEGRLESFSYLLIMAIGLFLLARTLYEWWTTSSEQAVECSKASTRDMLSLSLATGLMPCPGAALILLFTLSLGVYWAGLLAMIPLALGMGLTASALGVLTVASTGMALNLSSRSKRTFVLTHRILACIGALIIIILGASLYFGTRS</sequence>
<keyword evidence="5" id="KW-1003">Cell membrane</keyword>
<evidence type="ECO:0000256" key="7">
    <source>
        <dbReference type="ARBA" id="ARBA00022692"/>
    </source>
</evidence>
<feature type="signal peptide" evidence="15">
    <location>
        <begin position="1"/>
        <end position="22"/>
    </location>
</feature>
<keyword evidence="4 13" id="KW-0813">Transport</keyword>
<keyword evidence="12" id="KW-0170">Cobalt</keyword>
<dbReference type="GO" id="GO:0006824">
    <property type="term" value="P:cobalt ion transport"/>
    <property type="evidence" value="ECO:0007669"/>
    <property type="project" value="UniProtKB-KW"/>
</dbReference>
<dbReference type="RefSeq" id="WP_161946376.1">
    <property type="nucleotide sequence ID" value="NZ_FMXO01000025.1"/>
</dbReference>
<keyword evidence="17" id="KW-1185">Reference proteome</keyword>
<keyword evidence="3" id="KW-0171">Cobalt transport</keyword>
<keyword evidence="7 13" id="KW-0812">Transmembrane</keyword>
<name>A0A1G6EVX2_9BACT</name>
<keyword evidence="9" id="KW-0406">Ion transport</keyword>
<dbReference type="PROSITE" id="PS51257">
    <property type="entry name" value="PROKAR_LIPOPROTEIN"/>
    <property type="match status" value="1"/>
</dbReference>
<dbReference type="PANTHER" id="PTHR40659:SF1">
    <property type="entry name" value="NICKEL_COBALT EFFLUX SYSTEM RCNA"/>
    <property type="match status" value="1"/>
</dbReference>
<keyword evidence="8 13" id="KW-1133">Transmembrane helix</keyword>
<dbReference type="Proteomes" id="UP000198771">
    <property type="component" value="Unassembled WGS sequence"/>
</dbReference>
<dbReference type="AlphaFoldDB" id="A0A1G6EVX2"/>
<dbReference type="GO" id="GO:0032025">
    <property type="term" value="P:response to cobalt ion"/>
    <property type="evidence" value="ECO:0007669"/>
    <property type="project" value="TreeGrafter"/>
</dbReference>
<protein>
    <recommendedName>
        <fullName evidence="13">Nickel/cobalt efflux system</fullName>
    </recommendedName>
</protein>
<feature type="chain" id="PRO_5011511715" description="Nickel/cobalt efflux system" evidence="15">
    <location>
        <begin position="23"/>
        <end position="321"/>
    </location>
</feature>
<evidence type="ECO:0000256" key="14">
    <source>
        <dbReference type="SAM" id="MobiDB-lite"/>
    </source>
</evidence>
<comment type="function">
    <text evidence="1">Efflux system for nickel and cobalt.</text>
</comment>
<evidence type="ECO:0000256" key="10">
    <source>
        <dbReference type="ARBA" id="ARBA00023112"/>
    </source>
</evidence>
<feature type="compositionally biased region" description="Low complexity" evidence="14">
    <location>
        <begin position="57"/>
        <end position="66"/>
    </location>
</feature>
<evidence type="ECO:0000256" key="9">
    <source>
        <dbReference type="ARBA" id="ARBA00023065"/>
    </source>
</evidence>
<gene>
    <name evidence="16" type="ORF">SAMN05660653_03211</name>
</gene>
<reference evidence="16 17" key="1">
    <citation type="submission" date="2016-10" db="EMBL/GenBank/DDBJ databases">
        <authorList>
            <person name="de Groot N.N."/>
        </authorList>
    </citation>
    <scope>NUCLEOTIDE SEQUENCE [LARGE SCALE GENOMIC DNA]</scope>
    <source>
        <strain evidence="16 17">ASO4-2</strain>
    </source>
</reference>
<dbReference type="InterPro" id="IPR051224">
    <property type="entry name" value="NiCoT_RcnA"/>
</dbReference>
<proteinExistence type="inferred from homology"/>
<evidence type="ECO:0000313" key="17">
    <source>
        <dbReference type="Proteomes" id="UP000198771"/>
    </source>
</evidence>
<feature type="transmembrane region" description="Helical" evidence="13">
    <location>
        <begin position="183"/>
        <end position="201"/>
    </location>
</feature>
<evidence type="ECO:0000256" key="11">
    <source>
        <dbReference type="ARBA" id="ARBA00023136"/>
    </source>
</evidence>
<feature type="transmembrane region" description="Helical" evidence="13">
    <location>
        <begin position="298"/>
        <end position="318"/>
    </location>
</feature>
<keyword evidence="10" id="KW-0921">Nickel transport</keyword>
<evidence type="ECO:0000256" key="5">
    <source>
        <dbReference type="ARBA" id="ARBA00022475"/>
    </source>
</evidence>
<feature type="transmembrane region" description="Helical" evidence="13">
    <location>
        <begin position="139"/>
        <end position="163"/>
    </location>
</feature>
<evidence type="ECO:0000256" key="13">
    <source>
        <dbReference type="RuleBase" id="RU362101"/>
    </source>
</evidence>
<evidence type="ECO:0000256" key="2">
    <source>
        <dbReference type="ARBA" id="ARBA00004651"/>
    </source>
</evidence>
<dbReference type="OrthoDB" id="9812956at2"/>
<comment type="similarity">
    <text evidence="13">Belongs to the NiCoT transporter (TC 2.A.52) family.</text>
</comment>
<dbReference type="GO" id="GO:0005886">
    <property type="term" value="C:plasma membrane"/>
    <property type="evidence" value="ECO:0007669"/>
    <property type="project" value="UniProtKB-SubCell"/>
</dbReference>
<dbReference type="GO" id="GO:0046583">
    <property type="term" value="F:monoatomic cation efflux transmembrane transporter activity"/>
    <property type="evidence" value="ECO:0007669"/>
    <property type="project" value="TreeGrafter"/>
</dbReference>
<evidence type="ECO:0000256" key="6">
    <source>
        <dbReference type="ARBA" id="ARBA00022596"/>
    </source>
</evidence>
<feature type="region of interest" description="Disordered" evidence="14">
    <location>
        <begin position="25"/>
        <end position="66"/>
    </location>
</feature>
<evidence type="ECO:0000256" key="8">
    <source>
        <dbReference type="ARBA" id="ARBA00022989"/>
    </source>
</evidence>
<feature type="compositionally biased region" description="Polar residues" evidence="14">
    <location>
        <begin position="38"/>
        <end position="51"/>
    </location>
</feature>
<dbReference type="STRING" id="617002.SAMN05660653_03211"/>
<keyword evidence="6" id="KW-0533">Nickel</keyword>
<accession>A0A1G6EVX2</accession>
<dbReference type="GO" id="GO:0010045">
    <property type="term" value="P:response to nickel cation"/>
    <property type="evidence" value="ECO:0007669"/>
    <property type="project" value="TreeGrafter"/>
</dbReference>
<feature type="transmembrane region" description="Helical" evidence="13">
    <location>
        <begin position="222"/>
        <end position="243"/>
    </location>
</feature>
<dbReference type="GO" id="GO:0015099">
    <property type="term" value="F:nickel cation transmembrane transporter activity"/>
    <property type="evidence" value="ECO:0007669"/>
    <property type="project" value="UniProtKB-UniRule"/>
</dbReference>
<evidence type="ECO:0000256" key="1">
    <source>
        <dbReference type="ARBA" id="ARBA00002510"/>
    </source>
</evidence>
<evidence type="ECO:0000256" key="15">
    <source>
        <dbReference type="SAM" id="SignalP"/>
    </source>
</evidence>
<organism evidence="16 17">
    <name type="scientific">Desulfonatronum thiosulfatophilum</name>
    <dbReference type="NCBI Taxonomy" id="617002"/>
    <lineage>
        <taxon>Bacteria</taxon>
        <taxon>Pseudomonadati</taxon>
        <taxon>Thermodesulfobacteriota</taxon>
        <taxon>Desulfovibrionia</taxon>
        <taxon>Desulfovibrionales</taxon>
        <taxon>Desulfonatronaceae</taxon>
        <taxon>Desulfonatronum</taxon>
    </lineage>
</organism>
<evidence type="ECO:0000256" key="12">
    <source>
        <dbReference type="ARBA" id="ARBA00023285"/>
    </source>
</evidence>
<comment type="subcellular location">
    <subcellularLocation>
        <location evidence="2 13">Cell membrane</location>
        <topology evidence="2 13">Multi-pass membrane protein</topology>
    </subcellularLocation>
</comment>
<evidence type="ECO:0000256" key="3">
    <source>
        <dbReference type="ARBA" id="ARBA00022426"/>
    </source>
</evidence>